<dbReference type="PANTHER" id="PTHR40396:SF1">
    <property type="entry name" value="ATPASE AAA-TYPE CORE DOMAIN-CONTAINING PROTEIN"/>
    <property type="match status" value="1"/>
</dbReference>
<dbReference type="InterPro" id="IPR027417">
    <property type="entry name" value="P-loop_NTPase"/>
</dbReference>
<proteinExistence type="predicted"/>
<dbReference type="AlphaFoldDB" id="A0A3E2VVM8"/>
<dbReference type="Gene3D" id="3.40.50.300">
    <property type="entry name" value="P-loop containing nucleotide triphosphate hydrolases"/>
    <property type="match status" value="1"/>
</dbReference>
<evidence type="ECO:0000313" key="2">
    <source>
        <dbReference type="EMBL" id="RGC14802.1"/>
    </source>
</evidence>
<reference evidence="2 3" key="1">
    <citation type="submission" date="2018-08" db="EMBL/GenBank/DDBJ databases">
        <title>A genome reference for cultivated species of the human gut microbiota.</title>
        <authorList>
            <person name="Zou Y."/>
            <person name="Xue W."/>
            <person name="Luo G."/>
        </authorList>
    </citation>
    <scope>NUCLEOTIDE SEQUENCE [LARGE SCALE GENOMIC DNA]</scope>
    <source>
        <strain evidence="2 3">OF01-2LB</strain>
    </source>
</reference>
<organism evidence="2 3">
    <name type="scientific">Clostridium innocuum</name>
    <dbReference type="NCBI Taxonomy" id="1522"/>
    <lineage>
        <taxon>Bacteria</taxon>
        <taxon>Bacillati</taxon>
        <taxon>Bacillota</taxon>
        <taxon>Clostridia</taxon>
        <taxon>Eubacteriales</taxon>
        <taxon>Clostridiaceae</taxon>
        <taxon>Clostridium</taxon>
    </lineage>
</organism>
<keyword evidence="2" id="KW-0067">ATP-binding</keyword>
<dbReference type="EMBL" id="QVEV01000017">
    <property type="protein sequence ID" value="RGC14802.1"/>
    <property type="molecule type" value="Genomic_DNA"/>
</dbReference>
<evidence type="ECO:0000259" key="1">
    <source>
        <dbReference type="Pfam" id="PF13304"/>
    </source>
</evidence>
<feature type="domain" description="ATPase AAA-type core" evidence="1">
    <location>
        <begin position="44"/>
        <end position="353"/>
    </location>
</feature>
<dbReference type="GO" id="GO:0005524">
    <property type="term" value="F:ATP binding"/>
    <property type="evidence" value="ECO:0007669"/>
    <property type="project" value="UniProtKB-KW"/>
</dbReference>
<dbReference type="GO" id="GO:0016887">
    <property type="term" value="F:ATP hydrolysis activity"/>
    <property type="evidence" value="ECO:0007669"/>
    <property type="project" value="InterPro"/>
</dbReference>
<gene>
    <name evidence="2" type="ORF">DXA38_12085</name>
</gene>
<name>A0A3E2VVM8_CLOIN</name>
<dbReference type="OrthoDB" id="9809324at2"/>
<accession>A0A3E2VVM8</accession>
<protein>
    <submittedName>
        <fullName evidence="2">ATP-binding protein</fullName>
    </submittedName>
</protein>
<dbReference type="Proteomes" id="UP000260025">
    <property type="component" value="Unassembled WGS sequence"/>
</dbReference>
<dbReference type="Pfam" id="PF13304">
    <property type="entry name" value="AAA_21"/>
    <property type="match status" value="1"/>
</dbReference>
<keyword evidence="2" id="KW-0547">Nucleotide-binding</keyword>
<comment type="caution">
    <text evidence="2">The sequence shown here is derived from an EMBL/GenBank/DDBJ whole genome shotgun (WGS) entry which is preliminary data.</text>
</comment>
<dbReference type="SUPFAM" id="SSF52540">
    <property type="entry name" value="P-loop containing nucleoside triphosphate hydrolases"/>
    <property type="match status" value="1"/>
</dbReference>
<dbReference type="InterPro" id="IPR003959">
    <property type="entry name" value="ATPase_AAA_core"/>
</dbReference>
<dbReference type="RefSeq" id="WP_117443390.1">
    <property type="nucleotide sequence ID" value="NZ_JAJFEN010000090.1"/>
</dbReference>
<dbReference type="PANTHER" id="PTHR40396">
    <property type="entry name" value="ATPASE-LIKE PROTEIN"/>
    <property type="match status" value="1"/>
</dbReference>
<sequence length="424" mass="48850">MLIQFAFKNFKSFRDDATLDLSATKISEFNDRVIELGNEKILPVAAIFGANASGKSNIQQAFSYMVYYVMRSFAFGGDADEKKNKSEFMQPTPFLFDNASKNAPSTFEVYFIGDENDKCRQYNYGFSVDSKGVCEEWLNVCAKSARGKFKPLFYRNRESDELDLSGLPKKTHDNIKTSLQNETLIVSLGAKLKVEKLKYIRDWFLKHEMADFGDPFENLFLSRYTPEGFSDNENVRKKVVDYFSSFDDSIIDFKVEKLKDDEDDNEHLKINTVHRLINSDETVTLPLQEESAGTLKMFALYPSLQEVMETGGVLFVDELNSRLHPLLVRNFLINFLDPSINKNHAQIIFTTHDSWTLSNNLLRRDEVWFTEKDNNGISSLYSLADFVDEDGQKIRKDENYEKNYLLGKYGAIPELKSMMVMEDD</sequence>
<evidence type="ECO:0000313" key="3">
    <source>
        <dbReference type="Proteomes" id="UP000260025"/>
    </source>
</evidence>